<dbReference type="Pfam" id="PF01022">
    <property type="entry name" value="HTH_5"/>
    <property type="match status" value="1"/>
</dbReference>
<accession>A0A6S6RAE2</accession>
<proteinExistence type="predicted"/>
<gene>
    <name evidence="5" type="ORF">acsn021_34770</name>
</gene>
<reference evidence="5 6" key="1">
    <citation type="journal article" date="2016" name="Int. J. Syst. Evol. Microbiol.">
        <title>Descriptions of Anaerotaenia torta gen. nov., sp. nov. and Anaerocolumna cellulosilytica gen. nov., sp. nov. isolated from a methanogenic reactor of cattle waste.</title>
        <authorList>
            <person name="Uek A."/>
            <person name="Ohtaki Y."/>
            <person name="Kaku N."/>
            <person name="Ueki K."/>
        </authorList>
    </citation>
    <scope>NUCLEOTIDE SEQUENCE [LARGE SCALE GENOMIC DNA]</scope>
    <source>
        <strain evidence="5 6">SN021</strain>
    </source>
</reference>
<dbReference type="KEGG" id="acel:acsn021_34770"/>
<sequence length="118" mass="13581">MKIKIETCDCTAIHEDIIIEVSAKMPSVSDIKRLTKLYQIFSDSTRARIMWALMHREMCVCDLAVLLDMTKSAVSHQLRVLREAYLVSSRREGKNVYYSLADNHVKDILIQGISHIQE</sequence>
<dbReference type="InterPro" id="IPR001845">
    <property type="entry name" value="HTH_ArsR_DNA-bd_dom"/>
</dbReference>
<keyword evidence="3" id="KW-0804">Transcription</keyword>
<dbReference type="Proteomes" id="UP000515561">
    <property type="component" value="Chromosome"/>
</dbReference>
<dbReference type="RefSeq" id="WP_184092302.1">
    <property type="nucleotide sequence ID" value="NZ_AP023367.1"/>
</dbReference>
<evidence type="ECO:0000256" key="4">
    <source>
        <dbReference type="ARBA" id="ARBA00043263"/>
    </source>
</evidence>
<keyword evidence="2" id="KW-0238">DNA-binding</keyword>
<dbReference type="EMBL" id="AP023367">
    <property type="protein sequence ID" value="BCJ95908.1"/>
    <property type="molecule type" value="Genomic_DNA"/>
</dbReference>
<organism evidence="5 6">
    <name type="scientific">Anaerocolumna cellulosilytica</name>
    <dbReference type="NCBI Taxonomy" id="433286"/>
    <lineage>
        <taxon>Bacteria</taxon>
        <taxon>Bacillati</taxon>
        <taxon>Bacillota</taxon>
        <taxon>Clostridia</taxon>
        <taxon>Lachnospirales</taxon>
        <taxon>Lachnospiraceae</taxon>
        <taxon>Anaerocolumna</taxon>
    </lineage>
</organism>
<dbReference type="InterPro" id="IPR036390">
    <property type="entry name" value="WH_DNA-bd_sf"/>
</dbReference>
<dbReference type="PRINTS" id="PR00778">
    <property type="entry name" value="HTHARSR"/>
</dbReference>
<dbReference type="SMART" id="SM00418">
    <property type="entry name" value="HTH_ARSR"/>
    <property type="match status" value="1"/>
</dbReference>
<dbReference type="InterPro" id="IPR011991">
    <property type="entry name" value="ArsR-like_HTH"/>
</dbReference>
<dbReference type="InterPro" id="IPR036388">
    <property type="entry name" value="WH-like_DNA-bd_sf"/>
</dbReference>
<dbReference type="GO" id="GO:0003700">
    <property type="term" value="F:DNA-binding transcription factor activity"/>
    <property type="evidence" value="ECO:0007669"/>
    <property type="project" value="InterPro"/>
</dbReference>
<dbReference type="InterPro" id="IPR051011">
    <property type="entry name" value="Metal_resp_trans_reg"/>
</dbReference>
<dbReference type="PROSITE" id="PS00846">
    <property type="entry name" value="HTH_ARSR_1"/>
    <property type="match status" value="1"/>
</dbReference>
<dbReference type="InterPro" id="IPR018334">
    <property type="entry name" value="ArsR_HTH"/>
</dbReference>
<keyword evidence="6" id="KW-1185">Reference proteome</keyword>
<name>A0A6S6RAE2_9FIRM</name>
<dbReference type="PANTHER" id="PTHR43132">
    <property type="entry name" value="ARSENICAL RESISTANCE OPERON REPRESSOR ARSR-RELATED"/>
    <property type="match status" value="1"/>
</dbReference>
<evidence type="ECO:0000256" key="2">
    <source>
        <dbReference type="ARBA" id="ARBA00023125"/>
    </source>
</evidence>
<dbReference type="NCBIfam" id="NF033788">
    <property type="entry name" value="HTH_metalloreg"/>
    <property type="match status" value="1"/>
</dbReference>
<evidence type="ECO:0000313" key="5">
    <source>
        <dbReference type="EMBL" id="BCJ95908.1"/>
    </source>
</evidence>
<dbReference type="PANTHER" id="PTHR43132:SF6">
    <property type="entry name" value="HTH-TYPE TRANSCRIPTIONAL REPRESSOR CZRA"/>
    <property type="match status" value="1"/>
</dbReference>
<dbReference type="CDD" id="cd00090">
    <property type="entry name" value="HTH_ARSR"/>
    <property type="match status" value="1"/>
</dbReference>
<dbReference type="AlphaFoldDB" id="A0A6S6RAE2"/>
<dbReference type="SUPFAM" id="SSF46785">
    <property type="entry name" value="Winged helix' DNA-binding domain"/>
    <property type="match status" value="1"/>
</dbReference>
<dbReference type="GO" id="GO:0046686">
    <property type="term" value="P:response to cadmium ion"/>
    <property type="evidence" value="ECO:0007669"/>
    <property type="project" value="UniProtKB-KW"/>
</dbReference>
<protein>
    <submittedName>
        <fullName evidence="5">Transcriptional regulator</fullName>
    </submittedName>
</protein>
<dbReference type="GO" id="GO:0003677">
    <property type="term" value="F:DNA binding"/>
    <property type="evidence" value="ECO:0007669"/>
    <property type="project" value="UniProtKB-KW"/>
</dbReference>
<keyword evidence="1" id="KW-0805">Transcription regulation</keyword>
<dbReference type="Gene3D" id="1.10.10.10">
    <property type="entry name" value="Winged helix-like DNA-binding domain superfamily/Winged helix DNA-binding domain"/>
    <property type="match status" value="1"/>
</dbReference>
<dbReference type="PROSITE" id="PS50987">
    <property type="entry name" value="HTH_ARSR_2"/>
    <property type="match status" value="1"/>
</dbReference>
<evidence type="ECO:0000256" key="1">
    <source>
        <dbReference type="ARBA" id="ARBA00023015"/>
    </source>
</evidence>
<evidence type="ECO:0000313" key="6">
    <source>
        <dbReference type="Proteomes" id="UP000515561"/>
    </source>
</evidence>
<evidence type="ECO:0000256" key="3">
    <source>
        <dbReference type="ARBA" id="ARBA00023163"/>
    </source>
</evidence>
<keyword evidence="4" id="KW-0105">Cadmium resistance</keyword>